<dbReference type="AlphaFoldDB" id="A0A7R9A3Q7"/>
<keyword evidence="3 6" id="KW-0378">Hydrolase</keyword>
<reference evidence="8" key="1">
    <citation type="submission" date="2020-11" db="EMBL/GenBank/DDBJ databases">
        <authorList>
            <person name="Tran Van P."/>
        </authorList>
    </citation>
    <scope>NUCLEOTIDE SEQUENCE</scope>
</reference>
<evidence type="ECO:0000256" key="6">
    <source>
        <dbReference type="RuleBase" id="RU363067"/>
    </source>
</evidence>
<evidence type="ECO:0000313" key="8">
    <source>
        <dbReference type="EMBL" id="CAD7247090.1"/>
    </source>
</evidence>
<evidence type="ECO:0000259" key="7">
    <source>
        <dbReference type="PROSITE" id="PS51845"/>
    </source>
</evidence>
<feature type="binding site" evidence="5">
    <location>
        <position position="237"/>
    </location>
    <ligand>
        <name>Zn(2+)</name>
        <dbReference type="ChEBI" id="CHEBI:29105"/>
        <label>2</label>
    </ligand>
</feature>
<feature type="binding site" evidence="5">
    <location>
        <position position="237"/>
    </location>
    <ligand>
        <name>Zn(2+)</name>
        <dbReference type="ChEBI" id="CHEBI:29105"/>
        <label>1</label>
    </ligand>
</feature>
<protein>
    <recommendedName>
        <fullName evidence="6">Phosphodiesterase</fullName>
        <ecNumber evidence="6">3.1.4.-</ecNumber>
    </recommendedName>
</protein>
<dbReference type="GO" id="GO:0046872">
    <property type="term" value="F:metal ion binding"/>
    <property type="evidence" value="ECO:0007669"/>
    <property type="project" value="UniProtKB-KW"/>
</dbReference>
<feature type="active site" description="Proton donor" evidence="4">
    <location>
        <position position="196"/>
    </location>
</feature>
<dbReference type="GO" id="GO:0004114">
    <property type="term" value="F:3',5'-cyclic-nucleotide phosphodiesterase activity"/>
    <property type="evidence" value="ECO:0007669"/>
    <property type="project" value="InterPro"/>
</dbReference>
<dbReference type="EMBL" id="CAJPEV010001333">
    <property type="protein sequence ID" value="CAG0892095.1"/>
    <property type="molecule type" value="Genomic_DNA"/>
</dbReference>
<evidence type="ECO:0000313" key="9">
    <source>
        <dbReference type="Proteomes" id="UP000677054"/>
    </source>
</evidence>
<dbReference type="InterPro" id="IPR003607">
    <property type="entry name" value="HD/PDEase_dom"/>
</dbReference>
<dbReference type="Pfam" id="PF00233">
    <property type="entry name" value="PDEase_I"/>
    <property type="match status" value="1"/>
</dbReference>
<gene>
    <name evidence="8" type="ORF">DSTB1V02_LOCUS6928</name>
</gene>
<dbReference type="InterPro" id="IPR002073">
    <property type="entry name" value="PDEase_catalytic_dom"/>
</dbReference>
<sequence length="483" mass="55474">MMLRVLVLTLDEGHTLDKDRLKECLQFAARALELAQTRLPPADEVEVTEFEELSRPGNVPVEVQQWLASTFTRRFSKSHSKKRRRFRSVATAICAGLAVERIFRRLSASYFPSFPEEVEAFLKGVNEWEFDVFEFHRLSEGFPLRYMAYELLNRYGILHRFKARHGAKCPRVSFKDLECFVKRLEAGYGLHKNPYHNNTHATDVTQTVHSILCQSSLATWLSHLEIFALLFAAMCHDYEHTGTTNDFHVITRSEVAYLYNDKSVLENYHLSQTFKLVSQRECNILGGLNSEEYREFRTLVIDAVLATDMATHFEQIATVRRQLVRPEFESDHESAIYKDQWRDRETELGLPASPLCDRHSTHVPDSQIGLRPFLLPRSGSLPRFLFLHPTPVGFIDFIVSPTLTLVTQLLDSIDKVLEPLTAGASMELSGPTSVKKKLSDIPENHAKNTSNSIYFMRPICLVQRKRSMHPREEIKMGDLGENT</sequence>
<dbReference type="InterPro" id="IPR036971">
    <property type="entry name" value="PDEase_catalytic_dom_sf"/>
</dbReference>
<proteinExistence type="inferred from homology"/>
<dbReference type="InterPro" id="IPR023088">
    <property type="entry name" value="PDEase"/>
</dbReference>
<keyword evidence="1" id="KW-0140">cGMP</keyword>
<accession>A0A7R9A3Q7</accession>
<feature type="binding site" evidence="5">
    <location>
        <position position="200"/>
    </location>
    <ligand>
        <name>Zn(2+)</name>
        <dbReference type="ChEBI" id="CHEBI:29105"/>
        <label>1</label>
    </ligand>
</feature>
<evidence type="ECO:0000256" key="3">
    <source>
        <dbReference type="ARBA" id="ARBA00022801"/>
    </source>
</evidence>
<keyword evidence="2 5" id="KW-0479">Metal-binding</keyword>
<organism evidence="8">
    <name type="scientific">Darwinula stevensoni</name>
    <dbReference type="NCBI Taxonomy" id="69355"/>
    <lineage>
        <taxon>Eukaryota</taxon>
        <taxon>Metazoa</taxon>
        <taxon>Ecdysozoa</taxon>
        <taxon>Arthropoda</taxon>
        <taxon>Crustacea</taxon>
        <taxon>Oligostraca</taxon>
        <taxon>Ostracoda</taxon>
        <taxon>Podocopa</taxon>
        <taxon>Podocopida</taxon>
        <taxon>Darwinulocopina</taxon>
        <taxon>Darwinuloidea</taxon>
        <taxon>Darwinulidae</taxon>
        <taxon>Darwinula</taxon>
    </lineage>
</organism>
<dbReference type="InterPro" id="IPR023174">
    <property type="entry name" value="PDEase_CS"/>
</dbReference>
<dbReference type="EMBL" id="LR900850">
    <property type="protein sequence ID" value="CAD7247090.1"/>
    <property type="molecule type" value="Genomic_DNA"/>
</dbReference>
<dbReference type="GO" id="GO:0007165">
    <property type="term" value="P:signal transduction"/>
    <property type="evidence" value="ECO:0007669"/>
    <property type="project" value="InterPro"/>
</dbReference>
<dbReference type="Proteomes" id="UP000677054">
    <property type="component" value="Unassembled WGS sequence"/>
</dbReference>
<evidence type="ECO:0000256" key="5">
    <source>
        <dbReference type="PIRSR" id="PIRSR623088-3"/>
    </source>
</evidence>
<comment type="cofactor">
    <cofactor evidence="6">
        <name>a divalent metal cation</name>
        <dbReference type="ChEBI" id="CHEBI:60240"/>
    </cofactor>
    <text evidence="6">Binds 2 divalent metal cations per subunit. Site 1 may preferentially bind zinc ions, while site 2 has a preference for magnesium and/or manganese ions.</text>
</comment>
<comment type="similarity">
    <text evidence="6">Belongs to the cyclic nucleotide phosphodiesterase family.</text>
</comment>
<feature type="binding site" evidence="5">
    <location>
        <position position="236"/>
    </location>
    <ligand>
        <name>Zn(2+)</name>
        <dbReference type="ChEBI" id="CHEBI:29105"/>
        <label>1</label>
    </ligand>
</feature>
<evidence type="ECO:0000256" key="4">
    <source>
        <dbReference type="PIRSR" id="PIRSR623088-1"/>
    </source>
</evidence>
<dbReference type="PANTHER" id="PTHR11347">
    <property type="entry name" value="CYCLIC NUCLEOTIDE PHOSPHODIESTERASE"/>
    <property type="match status" value="1"/>
</dbReference>
<name>A0A7R9A3Q7_9CRUS</name>
<evidence type="ECO:0000256" key="1">
    <source>
        <dbReference type="ARBA" id="ARBA00022535"/>
    </source>
</evidence>
<dbReference type="SUPFAM" id="SSF109604">
    <property type="entry name" value="HD-domain/PDEase-like"/>
    <property type="match status" value="1"/>
</dbReference>
<dbReference type="CDD" id="cd00077">
    <property type="entry name" value="HDc"/>
    <property type="match status" value="1"/>
</dbReference>
<dbReference type="Pfam" id="PF08499">
    <property type="entry name" value="PDEase_I_N"/>
    <property type="match status" value="1"/>
</dbReference>
<dbReference type="InterPro" id="IPR013706">
    <property type="entry name" value="PDE1_N"/>
</dbReference>
<dbReference type="Gene3D" id="1.10.1300.10">
    <property type="entry name" value="3'5'-cyclic nucleotide phosphodiesterase, catalytic domain"/>
    <property type="match status" value="2"/>
</dbReference>
<dbReference type="OrthoDB" id="189220at2759"/>
<keyword evidence="9" id="KW-1185">Reference proteome</keyword>
<feature type="domain" description="PDEase" evidence="7">
    <location>
        <begin position="110"/>
        <end position="483"/>
    </location>
</feature>
<dbReference type="PRINTS" id="PR00387">
    <property type="entry name" value="PDIESTERASE1"/>
</dbReference>
<dbReference type="EC" id="3.1.4.-" evidence="6"/>
<dbReference type="PROSITE" id="PS51845">
    <property type="entry name" value="PDEASE_I_2"/>
    <property type="match status" value="1"/>
</dbReference>
<dbReference type="PROSITE" id="PS00126">
    <property type="entry name" value="PDEASE_I_1"/>
    <property type="match status" value="1"/>
</dbReference>
<evidence type="ECO:0000256" key="2">
    <source>
        <dbReference type="ARBA" id="ARBA00022723"/>
    </source>
</evidence>